<sequence>MIVDGVERPARVVARSGTIDVDIAVLDAPDLPPLDTRARYARVDPRSDAALPVSAHGFPTFKPHLRSVHVTGRMPLAEGRDPRAPAEQPHKLTVWVDAAPPTLPPQQPRLRSEPPTNPWSGISGAAVLFDGYLIGVMDSGYPSEGTRALTLTPLTMIDLLPADRSAALWAALGLTGAHDLPLVPNPFELLDNGRTRAIVSPAGLLRADAEVLEFAGRESELDTLETWCADSEPSVLLLHGQGGQGKTRLARAFADQLRRRGWRCGLTPADPGGLARLLDRIDITMGLTETTTPTLIMVDYAEAQRPGIADADDPLVRLIERAPRTARFLLIARSAGLWFEELTDQVGYPRRLLPLLPLPEPPKARAVRYTGAVHAFAEQLPNIDGYRGTDWATLATSVDAPTALADTRFDHLLTLYERALVDLLQAGPDPVDAAGVQDALLDHERRYWRRSARAAGLQLSRPTLTEAVAGITLFGAADDRQARATVDLLPGLADQTEDVKRRAVAWLRTLYPDPRRPWAPLEPDRLGEHLVAQVWAAADAGRDTLVDLALPSLIGDPGPRIDEHQLHQMLVVLARASTSRPDEPARQRIDAIRRAVRAADSARPDLIHAARDERREYLRLAALRAGSDLLAHRLTAAGAAPWHARWAWWSTRRPSRTIPGDGSRGLVPLDGDLLAVGQYFAELLPLAHPSVGDVTVEPHVVDRPEIGASAHCVVAGRTYAVFAFHAHPTERTIVAYDMSDGDPLGPAIDAVFRQPHFGFHMAVGPAAGTLVLLTAARGRRVQVWDLVRGQQIGTIAEGPLSYAVAVGQLAGEPVYVTAGEAIEVVSAVTLQPLASSIDLRWNTAEAIALVELPTGPAVVAGCTDGPVRVFDLLDGRQRWQLLGHSQTVRTVSVAEFQGRPIACTAGDDRTVIFWDLIDGSRLGEPYVGHRTAITTAELVRLDGRLVAVTAARDDAIRVWNVAASRYPEDPFVGHTDTVIGVGAFAIGARRTLVTLSDDRTIRTWDLETGLPSREPVGFSPGSDKPTAFAASDHSAGGYVAVGNVNGMVRVLDVVTGRLSDRLWLGHQITALAVVSGPEPMVAAADNSGSVRAWYLDSFDPVGPAAELDDRITHLRLLDATRVLVVLPQLEPAGDPASRCVIVDLTTGTIDRRQPESVLPGRIVGLDRTTGSDRVAVATAGPDGTRVVRIGDRRTGHAAGPNWTFPTSLIRRVEFAESGATRYLLVVGGGDELWVRNLDATDRPEEAPIGIVGGAEIGDATVAAAITTTDTGPLLIVGDRTEVRTIDLTTGQPRVSAGGAAPVALAATTCRDRPAVAVAVRDSGSVQLRELDAGRSTTALIADNPVITLGSAHLSGAPIVYGRSYLGTRVWDVRSWQPLPRWREVGTGPRPLTALVLDGHTLLVTTRSAGHGSPTTVEIYDVATANRIGTPITLPPGSINVSAGAVVRGHPIAVIGMMWKDRFDETLRVWDLRIGRELPGIPAPGGVSVLALDDRPDRPRLFLGRYDGTIEEWEMPGPDPPRRLRIRPGRPKRIRTAAGAPGATTLLVRPNGELVVGRGDALVLQPFAAAPRSIRLGAAIVDLAASPDDSDLVVVATEDGVVAIDVR</sequence>
<proteinExistence type="predicted"/>
<feature type="repeat" description="WD" evidence="3">
    <location>
        <begin position="881"/>
        <end position="924"/>
    </location>
</feature>
<keyword evidence="5" id="KW-1185">Reference proteome</keyword>
<evidence type="ECO:0000256" key="1">
    <source>
        <dbReference type="ARBA" id="ARBA00022574"/>
    </source>
</evidence>
<dbReference type="Gene3D" id="2.130.10.10">
    <property type="entry name" value="YVTN repeat-like/Quinoprotein amine dehydrogenase"/>
    <property type="match status" value="3"/>
</dbReference>
<dbReference type="PROSITE" id="PS50082">
    <property type="entry name" value="WD_REPEATS_2"/>
    <property type="match status" value="2"/>
</dbReference>
<dbReference type="SMART" id="SM00320">
    <property type="entry name" value="WD40"/>
    <property type="match status" value="7"/>
</dbReference>
<evidence type="ECO:0000313" key="5">
    <source>
        <dbReference type="Proteomes" id="UP000887023"/>
    </source>
</evidence>
<dbReference type="RefSeq" id="WP_157079815.1">
    <property type="nucleotide sequence ID" value="NZ_CBCRUZ010000022.1"/>
</dbReference>
<dbReference type="SUPFAM" id="SSF52540">
    <property type="entry name" value="P-loop containing nucleoside triphosphate hydrolases"/>
    <property type="match status" value="1"/>
</dbReference>
<dbReference type="InterPro" id="IPR019775">
    <property type="entry name" value="WD40_repeat_CS"/>
</dbReference>
<dbReference type="SUPFAM" id="SSF51004">
    <property type="entry name" value="C-terminal (heme d1) domain of cytochrome cd1-nitrite reductase"/>
    <property type="match status" value="1"/>
</dbReference>
<dbReference type="SUPFAM" id="SSF50978">
    <property type="entry name" value="WD40 repeat-like"/>
    <property type="match status" value="1"/>
</dbReference>
<organism evidence="4 5">
    <name type="scientific">Skermania pinensis</name>
    <dbReference type="NCBI Taxonomy" id="39122"/>
    <lineage>
        <taxon>Bacteria</taxon>
        <taxon>Bacillati</taxon>
        <taxon>Actinomycetota</taxon>
        <taxon>Actinomycetes</taxon>
        <taxon>Mycobacteriales</taxon>
        <taxon>Gordoniaceae</taxon>
        <taxon>Skermania</taxon>
    </lineage>
</organism>
<dbReference type="InterPro" id="IPR011047">
    <property type="entry name" value="Quinoprotein_ADH-like_sf"/>
</dbReference>
<dbReference type="Gene3D" id="3.40.50.300">
    <property type="entry name" value="P-loop containing nucleotide triphosphate hydrolases"/>
    <property type="match status" value="1"/>
</dbReference>
<evidence type="ECO:0000256" key="3">
    <source>
        <dbReference type="PROSITE-ProRule" id="PRU00221"/>
    </source>
</evidence>
<gene>
    <name evidence="4" type="ORF">KV203_11770</name>
</gene>
<dbReference type="InterPro" id="IPR036322">
    <property type="entry name" value="WD40_repeat_dom_sf"/>
</dbReference>
<dbReference type="PANTHER" id="PTHR19848">
    <property type="entry name" value="WD40 REPEAT PROTEIN"/>
    <property type="match status" value="1"/>
</dbReference>
<protein>
    <submittedName>
        <fullName evidence="4">AAA family ATPase</fullName>
    </submittedName>
</protein>
<dbReference type="InterPro" id="IPR001680">
    <property type="entry name" value="WD40_rpt"/>
</dbReference>
<accession>A0ABX8S7U1</accession>
<dbReference type="InterPro" id="IPR027417">
    <property type="entry name" value="P-loop_NTPase"/>
</dbReference>
<dbReference type="InterPro" id="IPR011048">
    <property type="entry name" value="Haem_d1_sf"/>
</dbReference>
<keyword evidence="2" id="KW-0677">Repeat</keyword>
<evidence type="ECO:0000256" key="2">
    <source>
        <dbReference type="ARBA" id="ARBA00022737"/>
    </source>
</evidence>
<dbReference type="Proteomes" id="UP000887023">
    <property type="component" value="Chromosome"/>
</dbReference>
<dbReference type="EMBL" id="CP079105">
    <property type="protein sequence ID" value="QXQ12635.1"/>
    <property type="molecule type" value="Genomic_DNA"/>
</dbReference>
<feature type="repeat" description="WD" evidence="3">
    <location>
        <begin position="971"/>
        <end position="1014"/>
    </location>
</feature>
<reference evidence="4" key="1">
    <citation type="submission" date="2021-07" db="EMBL/GenBank/DDBJ databases">
        <title>Candidatus Kaistella beijingensis sp. nov. isolated from a municipal wastewater treatment plant is involved in sludge foaming.</title>
        <authorList>
            <person name="Song Y."/>
            <person name="Liu S.-J."/>
        </authorList>
    </citation>
    <scope>NUCLEOTIDE SEQUENCE</scope>
    <source>
        <strain evidence="4">DSM 43998</strain>
    </source>
</reference>
<dbReference type="SUPFAM" id="SSF50998">
    <property type="entry name" value="Quinoprotein alcohol dehydrogenase-like"/>
    <property type="match status" value="1"/>
</dbReference>
<keyword evidence="1 3" id="KW-0853">WD repeat</keyword>
<name>A0ABX8S7U1_9ACTN</name>
<dbReference type="PANTHER" id="PTHR19848:SF8">
    <property type="entry name" value="F-BOX AND WD REPEAT DOMAIN CONTAINING 7"/>
    <property type="match status" value="1"/>
</dbReference>
<dbReference type="PROSITE" id="PS00678">
    <property type="entry name" value="WD_REPEATS_1"/>
    <property type="match status" value="3"/>
</dbReference>
<dbReference type="InterPro" id="IPR015943">
    <property type="entry name" value="WD40/YVTN_repeat-like_dom_sf"/>
</dbReference>
<evidence type="ECO:0000313" key="4">
    <source>
        <dbReference type="EMBL" id="QXQ12635.1"/>
    </source>
</evidence>